<feature type="domain" description="N-acetyltransferase" evidence="4">
    <location>
        <begin position="533"/>
        <end position="686"/>
    </location>
</feature>
<keyword evidence="2" id="KW-0378">Hydrolase</keyword>
<dbReference type="Pfam" id="PF00933">
    <property type="entry name" value="Glyco_hydro_3"/>
    <property type="match status" value="1"/>
</dbReference>
<dbReference type="CDD" id="cd04301">
    <property type="entry name" value="NAT_SF"/>
    <property type="match status" value="2"/>
</dbReference>
<evidence type="ECO:0000313" key="6">
    <source>
        <dbReference type="Proteomes" id="UP000716291"/>
    </source>
</evidence>
<dbReference type="InterPro" id="IPR036962">
    <property type="entry name" value="Glyco_hydro_3_N_sf"/>
</dbReference>
<dbReference type="PANTHER" id="PTHR30480">
    <property type="entry name" value="BETA-HEXOSAMINIDASE-RELATED"/>
    <property type="match status" value="1"/>
</dbReference>
<protein>
    <recommendedName>
        <fullName evidence="4">N-acetyltransferase domain-containing protein</fullName>
    </recommendedName>
</protein>
<sequence length="838" mass="93529">MDIKNQVGQLLMCGFDGLEATKGILDLIRHHNLGSVILFSRNIQSPQQVQQLTQTLQRAAKEAGHERPLWIAVDQENGVVRRLGASGTYLPGGMALGAIGSAAVAHQVAEATAKELLSLGIQWNLAPVMDVNSNPLNPVIGVRSFGEDADRVGQLGCAQIEGYQAQGVAACIKHFPGHGDTATDSHLDVPVIDKSLQELERVELVPFKQAISAQGDACPSSVMIAHISLPQLIGKEVVSSLSSEIVTDLLRQKLGYQGVIMTDCLEMDAVKQTVGSAQGALMALEAGNDMVMICHTLEFQKEAVDLIQKEMTAGRLNPARIRDSLDRVAAMKDKFLNWKDVLETKDLSVIGCKPHLELSDRCYDQVPAVVRDEDKLLPIRPLPTDKIVLLAAHVPLTLAIDSEPEPFNSMYASLHHRHPLTEYIIFNQDTYQDLTTKISQADYVIVGTANANLYPFQSELVKLAKTCAKKLIVAAVINPYDLTVFPDISTYLVTFEYTPPAHEALVRMLFGEISSCPKRLPVRLPNTLQAARFEVDDFQKAQDLESAYALWQSVWGETWPLSFSHFSKVLVQMKQPAHFVVRDGQRIIGFAATQQVENEGQLALLMVHPDYRRQGIGSRLNDHCMALFRQRGIQRVQLGATYPRFFCGLPNEDELDFFKRRGYIFGNKVWDLMGDLSGYEMPTDIITRMEKEGIRFETLKDQKECADLMTFEQTYFDFWTATFRHHAQLGDYQDLLVARNNKEEIVASLILYTAQGSHEARTDLIWTEIFGDLSGGMACVGVAEEYRGKGIGLGIVAHANKILKERGVIKSYVDWVELVDFYRRTGYQTWRSYRLASI</sequence>
<dbReference type="GO" id="GO:0016747">
    <property type="term" value="F:acyltransferase activity, transferring groups other than amino-acyl groups"/>
    <property type="evidence" value="ECO:0007669"/>
    <property type="project" value="InterPro"/>
</dbReference>
<dbReference type="Pfam" id="PF13508">
    <property type="entry name" value="Acetyltransf_7"/>
    <property type="match status" value="1"/>
</dbReference>
<dbReference type="SUPFAM" id="SSF51445">
    <property type="entry name" value="(Trans)glycosidases"/>
    <property type="match status" value="1"/>
</dbReference>
<dbReference type="Gene3D" id="3.20.20.300">
    <property type="entry name" value="Glycoside hydrolase, family 3, N-terminal domain"/>
    <property type="match status" value="1"/>
</dbReference>
<comment type="caution">
    <text evidence="5">The sequence shown here is derived from an EMBL/GenBank/DDBJ whole genome shotgun (WGS) entry which is preliminary data.</text>
</comment>
<evidence type="ECO:0000256" key="1">
    <source>
        <dbReference type="ARBA" id="ARBA00005336"/>
    </source>
</evidence>
<dbReference type="InterPro" id="IPR050226">
    <property type="entry name" value="NagZ_Beta-hexosaminidase"/>
</dbReference>
<dbReference type="Proteomes" id="UP000716291">
    <property type="component" value="Unassembled WGS sequence"/>
</dbReference>
<evidence type="ECO:0000256" key="2">
    <source>
        <dbReference type="ARBA" id="ARBA00022801"/>
    </source>
</evidence>
<dbReference type="InterPro" id="IPR036881">
    <property type="entry name" value="Glyco_hydro_3_C_sf"/>
</dbReference>
<feature type="domain" description="N-acetyltransferase" evidence="4">
    <location>
        <begin position="694"/>
        <end position="838"/>
    </location>
</feature>
<gene>
    <name evidence="5" type="ORF">G6F64_002462</name>
</gene>
<dbReference type="SUPFAM" id="SSF55729">
    <property type="entry name" value="Acyl-CoA N-acyltransferases (Nat)"/>
    <property type="match status" value="2"/>
</dbReference>
<dbReference type="InterPro" id="IPR017853">
    <property type="entry name" value="GH"/>
</dbReference>
<dbReference type="AlphaFoldDB" id="A0A9P6XGG7"/>
<organism evidence="5 6">
    <name type="scientific">Rhizopus oryzae</name>
    <name type="common">Mucormycosis agent</name>
    <name type="synonym">Rhizopus arrhizus var. delemar</name>
    <dbReference type="NCBI Taxonomy" id="64495"/>
    <lineage>
        <taxon>Eukaryota</taxon>
        <taxon>Fungi</taxon>
        <taxon>Fungi incertae sedis</taxon>
        <taxon>Mucoromycota</taxon>
        <taxon>Mucoromycotina</taxon>
        <taxon>Mucoromycetes</taxon>
        <taxon>Mucorales</taxon>
        <taxon>Mucorineae</taxon>
        <taxon>Rhizopodaceae</taxon>
        <taxon>Rhizopus</taxon>
    </lineage>
</organism>
<dbReference type="InterPro" id="IPR016181">
    <property type="entry name" value="Acyl_CoA_acyltransferase"/>
</dbReference>
<name>A0A9P6XGG7_RHIOR</name>
<reference evidence="5" key="1">
    <citation type="journal article" date="2020" name="Microb. Genom.">
        <title>Genetic diversity of clinical and environmental Mucorales isolates obtained from an investigation of mucormycosis cases among solid organ transplant recipients.</title>
        <authorList>
            <person name="Nguyen M.H."/>
            <person name="Kaul D."/>
            <person name="Muto C."/>
            <person name="Cheng S.J."/>
            <person name="Richter R.A."/>
            <person name="Bruno V.M."/>
            <person name="Liu G."/>
            <person name="Beyhan S."/>
            <person name="Sundermann A.J."/>
            <person name="Mounaud S."/>
            <person name="Pasculle A.W."/>
            <person name="Nierman W.C."/>
            <person name="Driscoll E."/>
            <person name="Cumbie R."/>
            <person name="Clancy C.J."/>
            <person name="Dupont C.L."/>
        </authorList>
    </citation>
    <scope>NUCLEOTIDE SEQUENCE</scope>
    <source>
        <strain evidence="5">GL11</strain>
    </source>
</reference>
<dbReference type="Pfam" id="PF00583">
    <property type="entry name" value="Acetyltransf_1"/>
    <property type="match status" value="1"/>
</dbReference>
<dbReference type="OrthoDB" id="416222at2759"/>
<keyword evidence="3" id="KW-0326">Glycosidase</keyword>
<dbReference type="GO" id="GO:0005975">
    <property type="term" value="P:carbohydrate metabolic process"/>
    <property type="evidence" value="ECO:0007669"/>
    <property type="project" value="InterPro"/>
</dbReference>
<accession>A0A9P6XGG7</accession>
<dbReference type="Gene3D" id="3.40.630.30">
    <property type="match status" value="2"/>
</dbReference>
<proteinExistence type="inferred from homology"/>
<dbReference type="InterPro" id="IPR001764">
    <property type="entry name" value="Glyco_hydro_3_N"/>
</dbReference>
<evidence type="ECO:0000259" key="4">
    <source>
        <dbReference type="PROSITE" id="PS51186"/>
    </source>
</evidence>
<evidence type="ECO:0000256" key="3">
    <source>
        <dbReference type="ARBA" id="ARBA00023295"/>
    </source>
</evidence>
<dbReference type="PANTHER" id="PTHR30480:SF16">
    <property type="entry name" value="GLYCOSIDE HYDROLASE FAMILY 3 DOMAIN PROTEIN"/>
    <property type="match status" value="1"/>
</dbReference>
<dbReference type="Gene3D" id="3.40.50.1700">
    <property type="entry name" value="Glycoside hydrolase family 3 C-terminal domain"/>
    <property type="match status" value="1"/>
</dbReference>
<dbReference type="NCBIfam" id="NF003740">
    <property type="entry name" value="PRK05337.1"/>
    <property type="match status" value="1"/>
</dbReference>
<comment type="similarity">
    <text evidence="1">Belongs to the glycosyl hydrolase 3 family.</text>
</comment>
<evidence type="ECO:0000313" key="5">
    <source>
        <dbReference type="EMBL" id="KAG1313160.1"/>
    </source>
</evidence>
<dbReference type="PROSITE" id="PS51186">
    <property type="entry name" value="GNAT"/>
    <property type="match status" value="2"/>
</dbReference>
<dbReference type="EMBL" id="JAANQT010000214">
    <property type="protein sequence ID" value="KAG1313160.1"/>
    <property type="molecule type" value="Genomic_DNA"/>
</dbReference>
<dbReference type="GO" id="GO:0004553">
    <property type="term" value="F:hydrolase activity, hydrolyzing O-glycosyl compounds"/>
    <property type="evidence" value="ECO:0007669"/>
    <property type="project" value="InterPro"/>
</dbReference>
<dbReference type="GO" id="GO:0009254">
    <property type="term" value="P:peptidoglycan turnover"/>
    <property type="evidence" value="ECO:0007669"/>
    <property type="project" value="TreeGrafter"/>
</dbReference>
<keyword evidence="6" id="KW-1185">Reference proteome</keyword>
<dbReference type="InterPro" id="IPR000182">
    <property type="entry name" value="GNAT_dom"/>
</dbReference>